<dbReference type="InterPro" id="IPR010402">
    <property type="entry name" value="CCT_domain"/>
</dbReference>
<evidence type="ECO:0000256" key="2">
    <source>
        <dbReference type="ARBA" id="ARBA00010024"/>
    </source>
</evidence>
<dbReference type="PANTHER" id="PTHR31717">
    <property type="entry name" value="ZINC FINGER PROTEIN CONSTANS-LIKE 10"/>
    <property type="match status" value="1"/>
</dbReference>
<keyword evidence="5 8" id="KW-0863">Zinc-finger</keyword>
<evidence type="ECO:0000313" key="14">
    <source>
        <dbReference type="Proteomes" id="UP001168098"/>
    </source>
</evidence>
<dbReference type="SMART" id="SM00336">
    <property type="entry name" value="BBOX"/>
    <property type="match status" value="1"/>
</dbReference>
<feature type="domain" description="B box-type" evidence="11">
    <location>
        <begin position="43"/>
        <end position="87"/>
    </location>
</feature>
<dbReference type="InterPro" id="IPR000315">
    <property type="entry name" value="Znf_B-box"/>
</dbReference>
<dbReference type="Proteomes" id="UP001168098">
    <property type="component" value="Unassembled WGS sequence"/>
</dbReference>
<organism evidence="13 14">
    <name type="scientific">Vitis rotundifolia</name>
    <name type="common">Muscadine grape</name>
    <dbReference type="NCBI Taxonomy" id="103349"/>
    <lineage>
        <taxon>Eukaryota</taxon>
        <taxon>Viridiplantae</taxon>
        <taxon>Streptophyta</taxon>
        <taxon>Embryophyta</taxon>
        <taxon>Tracheophyta</taxon>
        <taxon>Spermatophyta</taxon>
        <taxon>Magnoliopsida</taxon>
        <taxon>eudicotyledons</taxon>
        <taxon>Gunneridae</taxon>
        <taxon>Pentapetalae</taxon>
        <taxon>rosids</taxon>
        <taxon>Vitales</taxon>
        <taxon>Vitaceae</taxon>
        <taxon>Viteae</taxon>
        <taxon>Vitis</taxon>
    </lineage>
</organism>
<evidence type="ECO:0000256" key="3">
    <source>
        <dbReference type="ARBA" id="ARBA00022723"/>
    </source>
</evidence>
<keyword evidence="3" id="KW-0479">Metal-binding</keyword>
<evidence type="ECO:0000256" key="6">
    <source>
        <dbReference type="ARBA" id="ARBA00022833"/>
    </source>
</evidence>
<dbReference type="GO" id="GO:0008270">
    <property type="term" value="F:zinc ion binding"/>
    <property type="evidence" value="ECO:0007669"/>
    <property type="project" value="UniProtKB-KW"/>
</dbReference>
<evidence type="ECO:0000256" key="10">
    <source>
        <dbReference type="SAM" id="MobiDB-lite"/>
    </source>
</evidence>
<evidence type="ECO:0000256" key="4">
    <source>
        <dbReference type="ARBA" id="ARBA00022737"/>
    </source>
</evidence>
<dbReference type="EMBL" id="JARBHA010000001">
    <property type="protein sequence ID" value="KAJ9708290.1"/>
    <property type="molecule type" value="Genomic_DNA"/>
</dbReference>
<sequence length="499" mass="55587">MEKICEFCTSLRPVVYCKADAALLCLSCDAKVHSANALSNRHPRTLLCELCKCRPTSLRCLDHWVFLCRNCDRSLHEVSSQHHRRAIRSYVGCPSAKDFVALWGFELNEMETVAPRDQFVSTSCGPLEQGVRNSSFSRHSCQQDGDSSLAFEINSSISIFGAESEVGSSTQQSKAFYNGQGQQKTSVILQQILDLKRLQLTDRKNTSSLIRGQEQTDISSSKFSTSQRLDDDLDEHSQNSLGICSDLQQMDSPKQELKVEPFPSPFSQLEQLSSSSTVGIPLHGDPFWQCKSPIQSSQLWSQNMQDLGVCEDVNCLDDFNIPDVDLTFQNFEELFGGDQDPTRLPVDIEDVTCFSLEKDTSLDKSDDGCTRVLEVASMASSVCVTKSAHVDKDTDPSEQAHHFSTSVNSPCPIRPSFSAMSFSVSILSPESSSTDYLDSGLSPTTTRGPPFDSSDLESAHSEARENAMMRYKEKKKVRMNEKQIRYTPQKADPRKRVKG</sequence>
<evidence type="ECO:0000313" key="13">
    <source>
        <dbReference type="EMBL" id="KAJ9708290.1"/>
    </source>
</evidence>
<keyword evidence="6" id="KW-0862">Zinc</keyword>
<feature type="region of interest" description="Disordered" evidence="10">
    <location>
        <begin position="207"/>
        <end position="235"/>
    </location>
</feature>
<evidence type="ECO:0008006" key="15">
    <source>
        <dbReference type="Google" id="ProtNLM"/>
    </source>
</evidence>
<dbReference type="GO" id="GO:0006355">
    <property type="term" value="P:regulation of DNA-templated transcription"/>
    <property type="evidence" value="ECO:0007669"/>
    <property type="project" value="UniProtKB-ARBA"/>
</dbReference>
<comment type="similarity">
    <text evidence="2">Belongs to the CONSTANS family.</text>
</comment>
<keyword evidence="7 9" id="KW-0539">Nucleus</keyword>
<evidence type="ECO:0000259" key="11">
    <source>
        <dbReference type="PROSITE" id="PS50119"/>
    </source>
</evidence>
<dbReference type="PANTHER" id="PTHR31717:SF131">
    <property type="entry name" value="ZINC FINGER PROTEIN CONSTANS-LIKE 9"/>
    <property type="match status" value="1"/>
</dbReference>
<gene>
    <name evidence="13" type="ORF">PVL29_000377</name>
</gene>
<evidence type="ECO:0000256" key="9">
    <source>
        <dbReference type="PROSITE-ProRule" id="PRU00357"/>
    </source>
</evidence>
<dbReference type="PROSITE" id="PS50119">
    <property type="entry name" value="ZF_BBOX"/>
    <property type="match status" value="2"/>
</dbReference>
<keyword evidence="14" id="KW-1185">Reference proteome</keyword>
<comment type="caution">
    <text evidence="13">The sequence shown here is derived from an EMBL/GenBank/DDBJ whole genome shotgun (WGS) entry which is preliminary data.</text>
</comment>
<comment type="subcellular location">
    <subcellularLocation>
        <location evidence="1 9">Nucleus</location>
    </subcellularLocation>
</comment>
<name>A0AA39AJS4_VITRO</name>
<evidence type="ECO:0000256" key="5">
    <source>
        <dbReference type="ARBA" id="ARBA00022771"/>
    </source>
</evidence>
<dbReference type="InterPro" id="IPR049808">
    <property type="entry name" value="CONSTANS-like_Bbox1"/>
</dbReference>
<feature type="domain" description="CCT" evidence="12">
    <location>
        <begin position="464"/>
        <end position="499"/>
    </location>
</feature>
<keyword evidence="4" id="KW-0677">Repeat</keyword>
<feature type="compositionally biased region" description="Polar residues" evidence="10">
    <location>
        <begin position="433"/>
        <end position="447"/>
    </location>
</feature>
<dbReference type="AlphaFoldDB" id="A0AA39AJS4"/>
<evidence type="ECO:0000259" key="12">
    <source>
        <dbReference type="PROSITE" id="PS51017"/>
    </source>
</evidence>
<accession>A0AA39AJS4</accession>
<evidence type="ECO:0000256" key="1">
    <source>
        <dbReference type="ARBA" id="ARBA00004123"/>
    </source>
</evidence>
<proteinExistence type="inferred from homology"/>
<feature type="domain" description="B box-type" evidence="11">
    <location>
        <begin position="1"/>
        <end position="47"/>
    </location>
</feature>
<evidence type="ECO:0000256" key="8">
    <source>
        <dbReference type="PROSITE-ProRule" id="PRU00024"/>
    </source>
</evidence>
<evidence type="ECO:0000256" key="7">
    <source>
        <dbReference type="ARBA" id="ARBA00023242"/>
    </source>
</evidence>
<feature type="region of interest" description="Disordered" evidence="10">
    <location>
        <begin position="433"/>
        <end position="499"/>
    </location>
</feature>
<dbReference type="PROSITE" id="PS51017">
    <property type="entry name" value="CCT"/>
    <property type="match status" value="1"/>
</dbReference>
<dbReference type="GO" id="GO:0005634">
    <property type="term" value="C:nucleus"/>
    <property type="evidence" value="ECO:0007669"/>
    <property type="project" value="UniProtKB-SubCell"/>
</dbReference>
<feature type="compositionally biased region" description="Basic and acidic residues" evidence="10">
    <location>
        <begin position="457"/>
        <end position="471"/>
    </location>
</feature>
<protein>
    <recommendedName>
        <fullName evidence="15">Zinc finger protein At1g68190</fullName>
    </recommendedName>
</protein>
<reference evidence="13 14" key="1">
    <citation type="journal article" date="2023" name="BMC Biotechnol.">
        <title>Vitis rotundifolia cv Carlos genome sequencing.</title>
        <authorList>
            <person name="Huff M."/>
            <person name="Hulse-Kemp A."/>
            <person name="Scheffler B."/>
            <person name="Youngblood R."/>
            <person name="Simpson S."/>
            <person name="Babiker E."/>
            <person name="Staton M."/>
        </authorList>
    </citation>
    <scope>NUCLEOTIDE SEQUENCE [LARGE SCALE GENOMIC DNA]</scope>
    <source>
        <tissue evidence="13">Leaf</tissue>
    </source>
</reference>
<dbReference type="CDD" id="cd19821">
    <property type="entry name" value="Bbox1_BBX-like"/>
    <property type="match status" value="2"/>
</dbReference>
<feature type="compositionally biased region" description="Polar residues" evidence="10">
    <location>
        <begin position="207"/>
        <end position="227"/>
    </location>
</feature>